<dbReference type="InParanoid" id="A0A1X7SGI4"/>
<protein>
    <submittedName>
        <fullName evidence="2">Uncharacterized protein</fullName>
    </submittedName>
</protein>
<name>A0A1X7SGI4_AMPQE</name>
<dbReference type="OrthoDB" id="6710946at2759"/>
<dbReference type="AlphaFoldDB" id="A0A1X7SGI4"/>
<keyword evidence="1" id="KW-0175">Coiled coil</keyword>
<evidence type="ECO:0000256" key="1">
    <source>
        <dbReference type="SAM" id="Coils"/>
    </source>
</evidence>
<feature type="coiled-coil region" evidence="1">
    <location>
        <begin position="51"/>
        <end position="92"/>
    </location>
</feature>
<accession>A0A1X7SGI4</accession>
<dbReference type="EnsemblMetazoa" id="Aqu2.1.01170_001">
    <property type="protein sequence ID" value="Aqu2.1.01170_001"/>
    <property type="gene ID" value="Aqu2.1.01170"/>
</dbReference>
<dbReference type="eggNOG" id="KOG3127">
    <property type="taxonomic scope" value="Eukaryota"/>
</dbReference>
<sequence length="141" mass="17005">MASEMAREITEMKNKWEKTSEYIKQMEQVEEEMDYEFKKIMAEMESIQKAIEKRSRDQENKKERFKKLKEKVEEANSLKKDARDTILKLQTNPVEENVVKAIETIQEKTKSFQKDWKQQWDEYYMKIACLAALRSKDPRTP</sequence>
<organism evidence="2">
    <name type="scientific">Amphimedon queenslandica</name>
    <name type="common">Sponge</name>
    <dbReference type="NCBI Taxonomy" id="400682"/>
    <lineage>
        <taxon>Eukaryota</taxon>
        <taxon>Metazoa</taxon>
        <taxon>Porifera</taxon>
        <taxon>Demospongiae</taxon>
        <taxon>Heteroscleromorpha</taxon>
        <taxon>Haplosclerida</taxon>
        <taxon>Niphatidae</taxon>
        <taxon>Amphimedon</taxon>
    </lineage>
</organism>
<reference evidence="2" key="1">
    <citation type="submission" date="2017-05" db="UniProtKB">
        <authorList>
            <consortium name="EnsemblMetazoa"/>
        </authorList>
    </citation>
    <scope>IDENTIFICATION</scope>
</reference>
<dbReference type="SUPFAM" id="SSF57997">
    <property type="entry name" value="Tropomyosin"/>
    <property type="match status" value="1"/>
</dbReference>
<evidence type="ECO:0000313" key="2">
    <source>
        <dbReference type="EnsemblMetazoa" id="Aqu2.1.01170_001"/>
    </source>
</evidence>
<proteinExistence type="predicted"/>